<evidence type="ECO:0000256" key="4">
    <source>
        <dbReference type="ARBA" id="ARBA00022475"/>
    </source>
</evidence>
<dbReference type="InterPro" id="IPR000515">
    <property type="entry name" value="MetI-like"/>
</dbReference>
<dbReference type="Pfam" id="PF00528">
    <property type="entry name" value="BPD_transp_1"/>
    <property type="match status" value="1"/>
</dbReference>
<feature type="transmembrane region" description="Helical" evidence="8">
    <location>
        <begin position="150"/>
        <end position="170"/>
    </location>
</feature>
<organism evidence="10 11">
    <name type="scientific">Hypericibacter terrae</name>
    <dbReference type="NCBI Taxonomy" id="2602015"/>
    <lineage>
        <taxon>Bacteria</taxon>
        <taxon>Pseudomonadati</taxon>
        <taxon>Pseudomonadota</taxon>
        <taxon>Alphaproteobacteria</taxon>
        <taxon>Rhodospirillales</taxon>
        <taxon>Dongiaceae</taxon>
        <taxon>Hypericibacter</taxon>
    </lineage>
</organism>
<dbReference type="SUPFAM" id="SSF161098">
    <property type="entry name" value="MetI-like"/>
    <property type="match status" value="1"/>
</dbReference>
<dbReference type="RefSeq" id="WP_225308659.1">
    <property type="nucleotide sequence ID" value="NZ_CP042906.1"/>
</dbReference>
<feature type="transmembrane region" description="Helical" evidence="8">
    <location>
        <begin position="12"/>
        <end position="38"/>
    </location>
</feature>
<evidence type="ECO:0000256" key="8">
    <source>
        <dbReference type="RuleBase" id="RU363032"/>
    </source>
</evidence>
<dbReference type="PROSITE" id="PS50928">
    <property type="entry name" value="ABC_TM1"/>
    <property type="match status" value="1"/>
</dbReference>
<dbReference type="KEGG" id="htq:FRZ44_23800"/>
<keyword evidence="5 8" id="KW-0812">Transmembrane</keyword>
<keyword evidence="3 8" id="KW-0813">Transport</keyword>
<evidence type="ECO:0000313" key="11">
    <source>
        <dbReference type="Proteomes" id="UP000326202"/>
    </source>
</evidence>
<dbReference type="CDD" id="cd06261">
    <property type="entry name" value="TM_PBP2"/>
    <property type="match status" value="1"/>
</dbReference>
<dbReference type="PANTHER" id="PTHR42929:SF1">
    <property type="entry name" value="INNER MEMBRANE ABC TRANSPORTER PERMEASE PROTEIN YDCU-RELATED"/>
    <property type="match status" value="1"/>
</dbReference>
<dbReference type="GO" id="GO:0005886">
    <property type="term" value="C:plasma membrane"/>
    <property type="evidence" value="ECO:0007669"/>
    <property type="project" value="UniProtKB-SubCell"/>
</dbReference>
<gene>
    <name evidence="10" type="ORF">FRZ44_23800</name>
</gene>
<evidence type="ECO:0000256" key="7">
    <source>
        <dbReference type="ARBA" id="ARBA00023136"/>
    </source>
</evidence>
<dbReference type="Gene3D" id="1.10.3720.10">
    <property type="entry name" value="MetI-like"/>
    <property type="match status" value="1"/>
</dbReference>
<dbReference type="PANTHER" id="PTHR42929">
    <property type="entry name" value="INNER MEMBRANE ABC TRANSPORTER PERMEASE PROTEIN YDCU-RELATED-RELATED"/>
    <property type="match status" value="1"/>
</dbReference>
<accession>A0A5J6MHY5</accession>
<evidence type="ECO:0000256" key="6">
    <source>
        <dbReference type="ARBA" id="ARBA00022989"/>
    </source>
</evidence>
<keyword evidence="6 8" id="KW-1133">Transmembrane helix</keyword>
<feature type="transmembrane region" description="Helical" evidence="8">
    <location>
        <begin position="97"/>
        <end position="114"/>
    </location>
</feature>
<keyword evidence="11" id="KW-1185">Reference proteome</keyword>
<sequence>MRGYLLLSPTLLVMLALMIIPLLGLVVLSFCTQVYFDIDYTPTLKNYFAIFDLENNPIYLVLLFRSIVMSLTTTFFVVITAYPMAYFLAFRVGRGKLIWLILITVPFWTSYLLRVFAWKIILGFNGVINSGLISLGIIKDPLQFLLYNPTAVVVTLTHAWAAFAILPIYVSLEKIDKSLLEAATDLGDTPRERFWRVTFPLSLPGMIAATLLVFIPTVGDYVTPSLVGGTSGIMIGNLIQSLFGKANNAPLGAAVSIVMMLSITLIVCVFLGAMGRRRWKQS</sequence>
<feature type="transmembrane region" description="Helical" evidence="8">
    <location>
        <begin position="194"/>
        <end position="214"/>
    </location>
</feature>
<dbReference type="EMBL" id="CP042906">
    <property type="protein sequence ID" value="QEX17084.1"/>
    <property type="molecule type" value="Genomic_DNA"/>
</dbReference>
<evidence type="ECO:0000259" key="9">
    <source>
        <dbReference type="PROSITE" id="PS50928"/>
    </source>
</evidence>
<evidence type="ECO:0000256" key="2">
    <source>
        <dbReference type="ARBA" id="ARBA00007069"/>
    </source>
</evidence>
<evidence type="ECO:0000256" key="3">
    <source>
        <dbReference type="ARBA" id="ARBA00022448"/>
    </source>
</evidence>
<dbReference type="Proteomes" id="UP000326202">
    <property type="component" value="Chromosome"/>
</dbReference>
<comment type="subcellular location">
    <subcellularLocation>
        <location evidence="1 8">Cell membrane</location>
        <topology evidence="1 8">Multi-pass membrane protein</topology>
    </subcellularLocation>
</comment>
<feature type="transmembrane region" description="Helical" evidence="8">
    <location>
        <begin position="251"/>
        <end position="273"/>
    </location>
</feature>
<evidence type="ECO:0000256" key="1">
    <source>
        <dbReference type="ARBA" id="ARBA00004651"/>
    </source>
</evidence>
<dbReference type="AlphaFoldDB" id="A0A5J6MHY5"/>
<keyword evidence="7 8" id="KW-0472">Membrane</keyword>
<evidence type="ECO:0000256" key="5">
    <source>
        <dbReference type="ARBA" id="ARBA00022692"/>
    </source>
</evidence>
<evidence type="ECO:0000313" key="10">
    <source>
        <dbReference type="EMBL" id="QEX17084.1"/>
    </source>
</evidence>
<keyword evidence="4" id="KW-1003">Cell membrane</keyword>
<protein>
    <submittedName>
        <fullName evidence="10">Spermidine/putrescine ABC transporter permease</fullName>
    </submittedName>
</protein>
<comment type="similarity">
    <text evidence="2">Belongs to the binding-protein-dependent transport system permease family. CysTW subfamily.</text>
</comment>
<feature type="domain" description="ABC transmembrane type-1" evidence="9">
    <location>
        <begin position="63"/>
        <end position="272"/>
    </location>
</feature>
<name>A0A5J6MHY5_9PROT</name>
<dbReference type="GO" id="GO:0055085">
    <property type="term" value="P:transmembrane transport"/>
    <property type="evidence" value="ECO:0007669"/>
    <property type="project" value="InterPro"/>
</dbReference>
<reference evidence="10 11" key="1">
    <citation type="submission" date="2019-08" db="EMBL/GenBank/DDBJ databases">
        <title>Hyperibacter terrae gen. nov., sp. nov. and Hyperibacter viscosus sp. nov., two new members in the family Rhodospirillaceae isolated from the rhizosphere of Hypericum perforatum.</title>
        <authorList>
            <person name="Noviana Z."/>
        </authorList>
    </citation>
    <scope>NUCLEOTIDE SEQUENCE [LARGE SCALE GENOMIC DNA]</scope>
    <source>
        <strain evidence="10 11">R5913</strain>
    </source>
</reference>
<proteinExistence type="inferred from homology"/>
<feature type="transmembrane region" description="Helical" evidence="8">
    <location>
        <begin position="58"/>
        <end position="85"/>
    </location>
</feature>
<dbReference type="InterPro" id="IPR035906">
    <property type="entry name" value="MetI-like_sf"/>
</dbReference>